<dbReference type="Pfam" id="PF02571">
    <property type="entry name" value="CbiJ"/>
    <property type="match status" value="1"/>
</dbReference>
<keyword evidence="4" id="KW-0808">Transferase</keyword>
<dbReference type="NCBIfam" id="TIGR00715">
    <property type="entry name" value="precor6x_red"/>
    <property type="match status" value="1"/>
</dbReference>
<protein>
    <submittedName>
        <fullName evidence="7">Precorrin-6A reductase</fullName>
        <ecNumber evidence="7">1.3.1.54</ecNumber>
    </submittedName>
</protein>
<keyword evidence="7" id="KW-0560">Oxidoreductase</keyword>
<reference evidence="7" key="2">
    <citation type="submission" date="2021-04" db="EMBL/GenBank/DDBJ databases">
        <authorList>
            <person name="Gilroy R."/>
        </authorList>
    </citation>
    <scope>NUCLEOTIDE SEQUENCE</scope>
    <source>
        <strain evidence="7">ChiSjej1B19-5720</strain>
    </source>
</reference>
<gene>
    <name evidence="7" type="primary">cobK</name>
    <name evidence="7" type="ORF">IAA06_11875</name>
</gene>
<dbReference type="InterPro" id="IPR035996">
    <property type="entry name" value="4pyrrol_Methylase_sf"/>
</dbReference>
<dbReference type="NCBIfam" id="TIGR02469">
    <property type="entry name" value="CbiT"/>
    <property type="match status" value="1"/>
</dbReference>
<dbReference type="Pfam" id="PF00590">
    <property type="entry name" value="TP_methylase"/>
    <property type="match status" value="1"/>
</dbReference>
<dbReference type="PANTHER" id="PTHR43182">
    <property type="entry name" value="COBALT-PRECORRIN-6B C(15)-METHYLTRANSFERASE (DECARBOXYLATING)"/>
    <property type="match status" value="1"/>
</dbReference>
<dbReference type="InterPro" id="IPR014777">
    <property type="entry name" value="4pyrrole_Mease_sub1"/>
</dbReference>
<dbReference type="Proteomes" id="UP000823842">
    <property type="component" value="Unassembled WGS sequence"/>
</dbReference>
<dbReference type="SUPFAM" id="SSF53335">
    <property type="entry name" value="S-adenosyl-L-methionine-dependent methyltransferases"/>
    <property type="match status" value="1"/>
</dbReference>
<dbReference type="GO" id="GO:0008276">
    <property type="term" value="F:protein methyltransferase activity"/>
    <property type="evidence" value="ECO:0007669"/>
    <property type="project" value="InterPro"/>
</dbReference>
<dbReference type="AlphaFoldDB" id="A0A9D2RXF2"/>
<evidence type="ECO:0000256" key="2">
    <source>
        <dbReference type="ARBA" id="ARBA00022573"/>
    </source>
</evidence>
<proteinExistence type="predicted"/>
<evidence type="ECO:0000259" key="6">
    <source>
        <dbReference type="Pfam" id="PF00590"/>
    </source>
</evidence>
<accession>A0A9D2RXF2</accession>
<comment type="pathway">
    <text evidence="1">Cofactor biosynthesis; adenosylcobalamin biosynthesis.</text>
</comment>
<dbReference type="InterPro" id="IPR003723">
    <property type="entry name" value="Precorrin-6x_reduct"/>
</dbReference>
<dbReference type="GO" id="GO:0009236">
    <property type="term" value="P:cobalamin biosynthetic process"/>
    <property type="evidence" value="ECO:0007669"/>
    <property type="project" value="UniProtKB-KW"/>
</dbReference>
<dbReference type="Gene3D" id="3.40.50.150">
    <property type="entry name" value="Vaccinia Virus protein VP39"/>
    <property type="match status" value="1"/>
</dbReference>
<dbReference type="CDD" id="cd02440">
    <property type="entry name" value="AdoMet_MTases"/>
    <property type="match status" value="1"/>
</dbReference>
<dbReference type="PANTHER" id="PTHR43182:SF1">
    <property type="entry name" value="COBALT-PRECORRIN-7 C(5)-METHYLTRANSFERASE"/>
    <property type="match status" value="1"/>
</dbReference>
<evidence type="ECO:0000256" key="3">
    <source>
        <dbReference type="ARBA" id="ARBA00022603"/>
    </source>
</evidence>
<dbReference type="EMBL" id="DWYZ01000217">
    <property type="protein sequence ID" value="HJB29474.1"/>
    <property type="molecule type" value="Genomic_DNA"/>
</dbReference>
<dbReference type="InterPro" id="IPR050714">
    <property type="entry name" value="Cobalamin_biosynth_MTase"/>
</dbReference>
<evidence type="ECO:0000313" key="7">
    <source>
        <dbReference type="EMBL" id="HJB29474.1"/>
    </source>
</evidence>
<evidence type="ECO:0000256" key="5">
    <source>
        <dbReference type="ARBA" id="ARBA00022691"/>
    </source>
</evidence>
<dbReference type="InterPro" id="IPR014008">
    <property type="entry name" value="Cbl_synth_MTase_CbiT"/>
</dbReference>
<dbReference type="NCBIfam" id="TIGR02467">
    <property type="entry name" value="CbiE"/>
    <property type="match status" value="1"/>
</dbReference>
<feature type="domain" description="Tetrapyrrole methylase" evidence="6">
    <location>
        <begin position="258"/>
        <end position="442"/>
    </location>
</feature>
<keyword evidence="2" id="KW-0169">Cobalamin biosynthesis</keyword>
<evidence type="ECO:0000256" key="4">
    <source>
        <dbReference type="ARBA" id="ARBA00022679"/>
    </source>
</evidence>
<sequence length="661" mass="73105">MNKAVVFAGTTEGYELCRFLSKHQVYVHGCTATGYGGRILEENDFLTVHAGRMEEKEMAEFFQKEKPDLVLDATHPYAALVTENIQKACESAGIPCWRVLRDQGEKSRSAVYVDNIDQAVEYLKGTKGNILLTTGSKELAAFTHLRDYKERLFARVLSLPSVLETCRTLGIEGKHLIGMQGPFSTELNAAMLRQFQCSYLVTKDSGDAGGFQEKIDAALSCGAVPVIIGRPVKEEGMTLFSCKKRLAEFFGFQVKPHITLLGIGMGSRDTLTIQGEKALKRADLLIGASRMVEAVRMPHHQVFCEYKSEKILSYIKDHPEYEQVVIALSGDVGFYSGARKLLNMLGKDTEVICGISSVVYFMAKAGLSWDDAVLKSVHGKKENLIPLIKQNQKVFAILGTRDGVAQLSRELCAYGMEDVVLYVGENLSYENEKVFSKTAGELTAYEGDALSVVCAWNEKAVPAFATHGIWDREFLRGKAPMTKEEVRAVSLMKLALTEDSLCYDVGAGTGSVSVEMALRAKSGQVYAIEKKEEAAELIEENKKKFGAANLEIIRGTAPEAMRALPAPSHAFIGGSSGNLEEIIDLLLEKNPQVRMVINCITLETLSEALQVVKKYRFRDTDMVQLSVARSKEVGRYHMMMGENPIYILTFQHPAAEDGYWP</sequence>
<dbReference type="PROSITE" id="PS51014">
    <property type="entry name" value="COBK_CBIJ"/>
    <property type="match status" value="1"/>
</dbReference>
<dbReference type="GO" id="GO:0016994">
    <property type="term" value="F:precorrin-6A reductase activity"/>
    <property type="evidence" value="ECO:0007669"/>
    <property type="project" value="UniProtKB-EC"/>
</dbReference>
<keyword evidence="3" id="KW-0489">Methyltransferase</keyword>
<dbReference type="Gene3D" id="3.40.1010.10">
    <property type="entry name" value="Cobalt-precorrin-4 Transmethylase, Domain 1"/>
    <property type="match status" value="1"/>
</dbReference>
<name>A0A9D2RXF2_9FIRM</name>
<dbReference type="CDD" id="cd11644">
    <property type="entry name" value="Precorrin-6Y-MT"/>
    <property type="match status" value="1"/>
</dbReference>
<dbReference type="SUPFAM" id="SSF53790">
    <property type="entry name" value="Tetrapyrrole methylase"/>
    <property type="match status" value="1"/>
</dbReference>
<dbReference type="InterPro" id="IPR000878">
    <property type="entry name" value="4pyrrol_Mease"/>
</dbReference>
<comment type="caution">
    <text evidence="7">The sequence shown here is derived from an EMBL/GenBank/DDBJ whole genome shotgun (WGS) entry which is preliminary data.</text>
</comment>
<evidence type="ECO:0000313" key="8">
    <source>
        <dbReference type="Proteomes" id="UP000823842"/>
    </source>
</evidence>
<dbReference type="InterPro" id="IPR012818">
    <property type="entry name" value="CbiE"/>
</dbReference>
<keyword evidence="5" id="KW-0949">S-adenosyl-L-methionine</keyword>
<dbReference type="InterPro" id="IPR029063">
    <property type="entry name" value="SAM-dependent_MTases_sf"/>
</dbReference>
<dbReference type="GO" id="GO:0032259">
    <property type="term" value="P:methylation"/>
    <property type="evidence" value="ECO:0007669"/>
    <property type="project" value="UniProtKB-KW"/>
</dbReference>
<dbReference type="EC" id="1.3.1.54" evidence="7"/>
<evidence type="ECO:0000256" key="1">
    <source>
        <dbReference type="ARBA" id="ARBA00004953"/>
    </source>
</evidence>
<organism evidence="7 8">
    <name type="scientific">Candidatus Blautia faecavium</name>
    <dbReference type="NCBI Taxonomy" id="2838487"/>
    <lineage>
        <taxon>Bacteria</taxon>
        <taxon>Bacillati</taxon>
        <taxon>Bacillota</taxon>
        <taxon>Clostridia</taxon>
        <taxon>Lachnospirales</taxon>
        <taxon>Lachnospiraceae</taxon>
        <taxon>Blautia</taxon>
    </lineage>
</organism>
<reference evidence="7" key="1">
    <citation type="journal article" date="2021" name="PeerJ">
        <title>Extensive microbial diversity within the chicken gut microbiome revealed by metagenomics and culture.</title>
        <authorList>
            <person name="Gilroy R."/>
            <person name="Ravi A."/>
            <person name="Getino M."/>
            <person name="Pursley I."/>
            <person name="Horton D.L."/>
            <person name="Alikhan N.F."/>
            <person name="Baker D."/>
            <person name="Gharbi K."/>
            <person name="Hall N."/>
            <person name="Watson M."/>
            <person name="Adriaenssens E.M."/>
            <person name="Foster-Nyarko E."/>
            <person name="Jarju S."/>
            <person name="Secka A."/>
            <person name="Antonio M."/>
            <person name="Oren A."/>
            <person name="Chaudhuri R.R."/>
            <person name="La Ragione R."/>
            <person name="Hildebrand F."/>
            <person name="Pallen M.J."/>
        </authorList>
    </citation>
    <scope>NUCLEOTIDE SEQUENCE</scope>
    <source>
        <strain evidence="7">ChiSjej1B19-5720</strain>
    </source>
</reference>